<accession>A0A7W5F5P2</accession>
<evidence type="ECO:0000313" key="1">
    <source>
        <dbReference type="EMBL" id="MBB3080808.1"/>
    </source>
</evidence>
<dbReference type="Proteomes" id="UP000572907">
    <property type="component" value="Unassembled WGS sequence"/>
</dbReference>
<dbReference type="AlphaFoldDB" id="A0A7W5F5P2"/>
<gene>
    <name evidence="1" type="ORF">FHS41_007362</name>
</gene>
<reference evidence="1 2" key="1">
    <citation type="submission" date="2020-08" db="EMBL/GenBank/DDBJ databases">
        <title>Genomic Encyclopedia of Type Strains, Phase III (KMG-III): the genomes of soil and plant-associated and newly described type strains.</title>
        <authorList>
            <person name="Whitman W."/>
        </authorList>
    </citation>
    <scope>NUCLEOTIDE SEQUENCE [LARGE SCALE GENOMIC DNA]</scope>
    <source>
        <strain evidence="1 2">CECT 3237</strain>
    </source>
</reference>
<sequence length="225" mass="23094">MGGACLVRGFAGPAELAELAGLAEEYGGLGGDHGMAPRVVVPAGRLGREGDELRRGGLEVLPRVQRAGAGQAKLGDEPVVQLSGGDVGFGQQGVEQGDAVLDAAQIEAELGRIAVGAERVRAAAAAEVQLRGARQVPQCLVGTAQVHARLGQITVEPGGVDRVGRPVGGPSQALCQVRVRGLRVLEAELEPAAQSEREQFQAACLVAGQRAELQMSADLLGHTHS</sequence>
<protein>
    <submittedName>
        <fullName evidence="1">Uncharacterized protein</fullName>
    </submittedName>
</protein>
<dbReference type="EMBL" id="JACHXE010000010">
    <property type="protein sequence ID" value="MBB3080808.1"/>
    <property type="molecule type" value="Genomic_DNA"/>
</dbReference>
<organism evidence="1 2">
    <name type="scientific">Streptomyces violarus</name>
    <dbReference type="NCBI Taxonomy" id="67380"/>
    <lineage>
        <taxon>Bacteria</taxon>
        <taxon>Bacillati</taxon>
        <taxon>Actinomycetota</taxon>
        <taxon>Actinomycetes</taxon>
        <taxon>Kitasatosporales</taxon>
        <taxon>Streptomycetaceae</taxon>
        <taxon>Streptomyces</taxon>
    </lineage>
</organism>
<keyword evidence="2" id="KW-1185">Reference proteome</keyword>
<name>A0A7W5F5P2_9ACTN</name>
<evidence type="ECO:0000313" key="2">
    <source>
        <dbReference type="Proteomes" id="UP000572907"/>
    </source>
</evidence>
<comment type="caution">
    <text evidence="1">The sequence shown here is derived from an EMBL/GenBank/DDBJ whole genome shotgun (WGS) entry which is preliminary data.</text>
</comment>
<proteinExistence type="predicted"/>